<organism evidence="2 3">
    <name type="scientific">Microbulbifer variabilis</name>
    <dbReference type="NCBI Taxonomy" id="266805"/>
    <lineage>
        <taxon>Bacteria</taxon>
        <taxon>Pseudomonadati</taxon>
        <taxon>Pseudomonadota</taxon>
        <taxon>Gammaproteobacteria</taxon>
        <taxon>Cellvibrionales</taxon>
        <taxon>Microbulbiferaceae</taxon>
        <taxon>Microbulbifer</taxon>
    </lineage>
</organism>
<reference evidence="2" key="1">
    <citation type="submission" date="2022-02" db="EMBL/GenBank/DDBJ databases">
        <title>Coral-associated bacteria.</title>
        <authorList>
            <person name="Tang K."/>
            <person name="Wang X."/>
        </authorList>
    </citation>
    <scope>NUCLEOTIDE SEQUENCE</scope>
    <source>
        <strain evidence="2">SCSIO 43006</strain>
    </source>
</reference>
<dbReference type="SUPFAM" id="SSF54523">
    <property type="entry name" value="Pili subunits"/>
    <property type="match status" value="1"/>
</dbReference>
<dbReference type="InterPro" id="IPR012902">
    <property type="entry name" value="N_methyl_site"/>
</dbReference>
<dbReference type="Gene3D" id="3.30.700.10">
    <property type="entry name" value="Glycoprotein, Type 4 Pilin"/>
    <property type="match status" value="1"/>
</dbReference>
<dbReference type="Pfam" id="PF16732">
    <property type="entry name" value="ComP_DUS"/>
    <property type="match status" value="1"/>
</dbReference>
<dbReference type="PROSITE" id="PS00409">
    <property type="entry name" value="PROKAR_NTER_METHYL"/>
    <property type="match status" value="1"/>
</dbReference>
<keyword evidence="1" id="KW-0472">Membrane</keyword>
<keyword evidence="1" id="KW-0812">Transmembrane</keyword>
<dbReference type="InterPro" id="IPR045584">
    <property type="entry name" value="Pilin-like"/>
</dbReference>
<proteinExistence type="predicted"/>
<accession>A0ABY4VCZ6</accession>
<protein>
    <submittedName>
        <fullName evidence="2">Prepilin-type N-terminal cleavage/methylation domain-containing protein</fullName>
    </submittedName>
</protein>
<dbReference type="RefSeq" id="WP_252084456.1">
    <property type="nucleotide sequence ID" value="NZ_CP092418.1"/>
</dbReference>
<dbReference type="InterPro" id="IPR031982">
    <property type="entry name" value="PilE-like"/>
</dbReference>
<sequence>MKMNVKKLNSGFTLVELMVVVLIIGVISAVAIPSYMEMIREGNRTDAQTVLNDVAHRLQRCFTTYSTYNNDNCAVAASITEGNSIESEKGYYTVTGILAAATFDLTAQPVAGKSQSKDSECTALKLDEAGARTATGSNTSECW</sequence>
<feature type="transmembrane region" description="Helical" evidence="1">
    <location>
        <begin position="12"/>
        <end position="36"/>
    </location>
</feature>
<dbReference type="PANTHER" id="PTHR30093">
    <property type="entry name" value="GENERAL SECRETION PATHWAY PROTEIN G"/>
    <property type="match status" value="1"/>
</dbReference>
<dbReference type="EMBL" id="CP092418">
    <property type="protein sequence ID" value="USD22094.1"/>
    <property type="molecule type" value="Genomic_DNA"/>
</dbReference>
<name>A0ABY4VCZ6_9GAMM</name>
<dbReference type="PANTHER" id="PTHR30093:SF47">
    <property type="entry name" value="TYPE IV PILUS NON-CORE MINOR PILIN PILE"/>
    <property type="match status" value="1"/>
</dbReference>
<dbReference type="Pfam" id="PF07963">
    <property type="entry name" value="N_methyl"/>
    <property type="match status" value="1"/>
</dbReference>
<keyword evidence="3" id="KW-1185">Reference proteome</keyword>
<dbReference type="Proteomes" id="UP001055658">
    <property type="component" value="Chromosome"/>
</dbReference>
<evidence type="ECO:0000256" key="1">
    <source>
        <dbReference type="SAM" id="Phobius"/>
    </source>
</evidence>
<evidence type="ECO:0000313" key="2">
    <source>
        <dbReference type="EMBL" id="USD22094.1"/>
    </source>
</evidence>
<evidence type="ECO:0000313" key="3">
    <source>
        <dbReference type="Proteomes" id="UP001055658"/>
    </source>
</evidence>
<dbReference type="NCBIfam" id="TIGR02532">
    <property type="entry name" value="IV_pilin_GFxxxE"/>
    <property type="match status" value="1"/>
</dbReference>
<gene>
    <name evidence="2" type="ORF">MJO52_02860</name>
</gene>
<keyword evidence="1" id="KW-1133">Transmembrane helix</keyword>